<dbReference type="Proteomes" id="UP000183454">
    <property type="component" value="Unassembled WGS sequence"/>
</dbReference>
<dbReference type="AlphaFoldDB" id="A0A1I4UGE6"/>
<evidence type="ECO:0000313" key="5">
    <source>
        <dbReference type="Proteomes" id="UP000183454"/>
    </source>
</evidence>
<keyword evidence="4" id="KW-1185">Reference proteome</keyword>
<evidence type="ECO:0000313" key="1">
    <source>
        <dbReference type="EMBL" id="SDW98377.1"/>
    </source>
</evidence>
<dbReference type="EMBL" id="FNNH01000045">
    <property type="protein sequence ID" value="SDW98377.1"/>
    <property type="molecule type" value="Genomic_DNA"/>
</dbReference>
<protein>
    <submittedName>
        <fullName evidence="2">Uncharacterized protein</fullName>
    </submittedName>
</protein>
<reference evidence="2 5" key="2">
    <citation type="submission" date="2016-10" db="EMBL/GenBank/DDBJ databases">
        <authorList>
            <person name="de Groot N.N."/>
        </authorList>
    </citation>
    <scope>NUCLEOTIDE SEQUENCE [LARGE SCALE GENOMIC DNA]</scope>
    <source>
        <strain evidence="1 5">Nm110</strain>
        <strain evidence="2">Nm44</strain>
    </source>
</reference>
<evidence type="ECO:0000313" key="2">
    <source>
        <dbReference type="EMBL" id="SFM88038.1"/>
    </source>
</evidence>
<gene>
    <name evidence="2" type="ORF">SAMN05421863_106422</name>
    <name evidence="3" type="ORF">SAMN05421863_110312</name>
    <name evidence="1" type="ORF">SAMN05421882_10451</name>
</gene>
<dbReference type="EMBL" id="FOUB01000064">
    <property type="protein sequence ID" value="SFM88038.1"/>
    <property type="molecule type" value="Genomic_DNA"/>
</dbReference>
<evidence type="ECO:0000313" key="4">
    <source>
        <dbReference type="Proteomes" id="UP000183287"/>
    </source>
</evidence>
<dbReference type="EMBL" id="FOUB01000103">
    <property type="protein sequence ID" value="SFN10428.1"/>
    <property type="molecule type" value="Genomic_DNA"/>
</dbReference>
<name>A0A1I4UGE6_9PROT</name>
<sequence length="25" mass="2821">CLKRYIVRELYPLILADLSDAAAIT</sequence>
<dbReference type="Proteomes" id="UP000183287">
    <property type="component" value="Unassembled WGS sequence"/>
</dbReference>
<reference evidence="4" key="1">
    <citation type="submission" date="2016-10" db="EMBL/GenBank/DDBJ databases">
        <authorList>
            <person name="Varghese N."/>
            <person name="Submissions S."/>
        </authorList>
    </citation>
    <scope>NUCLEOTIDE SEQUENCE [LARGE SCALE GENOMIC DNA]</scope>
    <source>
        <strain evidence="4">Nm44</strain>
    </source>
</reference>
<evidence type="ECO:0000313" key="3">
    <source>
        <dbReference type="EMBL" id="SFN10428.1"/>
    </source>
</evidence>
<proteinExistence type="predicted"/>
<organism evidence="2 4">
    <name type="scientific">Nitrosomonas communis</name>
    <dbReference type="NCBI Taxonomy" id="44574"/>
    <lineage>
        <taxon>Bacteria</taxon>
        <taxon>Pseudomonadati</taxon>
        <taxon>Pseudomonadota</taxon>
        <taxon>Betaproteobacteria</taxon>
        <taxon>Nitrosomonadales</taxon>
        <taxon>Nitrosomonadaceae</taxon>
        <taxon>Nitrosomonas</taxon>
    </lineage>
</organism>
<feature type="non-terminal residue" evidence="2">
    <location>
        <position position="1"/>
    </location>
</feature>
<accession>A0A1I4UGE6</accession>